<name>A0A8S5SMY9_9CAUD</name>
<proteinExistence type="predicted"/>
<dbReference type="EMBL" id="BK032629">
    <property type="protein sequence ID" value="DAF52047.1"/>
    <property type="molecule type" value="Genomic_DNA"/>
</dbReference>
<accession>A0A8S5SMY9</accession>
<organism evidence="1">
    <name type="scientific">Myoviridae sp. ctPoO4</name>
    <dbReference type="NCBI Taxonomy" id="2827685"/>
    <lineage>
        <taxon>Viruses</taxon>
        <taxon>Duplodnaviria</taxon>
        <taxon>Heunggongvirae</taxon>
        <taxon>Uroviricota</taxon>
        <taxon>Caudoviricetes</taxon>
    </lineage>
</organism>
<sequence>MVNYEQTKSLMKSRGVDNLSPLDFSFSLMVAIGINEIQSYMVTIRGKEYEKKTEEQIPKFRERCSLEVTDYLERTDIKETIRFLRAEHDRNIKDTALQLEDIDFNAEDLRKILAKFLKEKYKDIDAADAKDLLNAIKIYVDKFGDSGEDGVAKFNRHFIQVYPPYNAVCPNCGKEIDLPRGVNSKCKHCDHQFVWSEEKERYY</sequence>
<protein>
    <submittedName>
        <fullName evidence="1">Uncharacterized protein</fullName>
    </submittedName>
</protein>
<reference evidence="1" key="1">
    <citation type="journal article" date="2021" name="Proc. Natl. Acad. Sci. U.S.A.">
        <title>A Catalog of Tens of Thousands of Viruses from Human Metagenomes Reveals Hidden Associations with Chronic Diseases.</title>
        <authorList>
            <person name="Tisza M.J."/>
            <person name="Buck C.B."/>
        </authorList>
    </citation>
    <scope>NUCLEOTIDE SEQUENCE</scope>
    <source>
        <strain evidence="1">CtPoO4</strain>
    </source>
</reference>
<evidence type="ECO:0000313" key="1">
    <source>
        <dbReference type="EMBL" id="DAF52047.1"/>
    </source>
</evidence>